<proteinExistence type="predicted"/>
<name>A0AAV2JWN3_KNICA</name>
<dbReference type="EMBL" id="OZ035836">
    <property type="protein sequence ID" value="CAL1581020.1"/>
    <property type="molecule type" value="Genomic_DNA"/>
</dbReference>
<evidence type="ECO:0000313" key="2">
    <source>
        <dbReference type="Proteomes" id="UP001497482"/>
    </source>
</evidence>
<gene>
    <name evidence="1" type="ORF">KC01_LOCUS11797</name>
</gene>
<accession>A0AAV2JWN3</accession>
<sequence length="189" mass="22264">MAQSQQHGKRQGRDDDCMTHHVVKEQITSFEKCSVCHGPYVSLKWWGLRCKEKKNDTDLCSWLQKVMTNQQEALPFSQSSWLQKTLNQKKAPLLIQSLSLSSWLQKVMMNQQEALPFSQRMNLISVKRRYRIILVIQTMFLPLNLIPKMKRQIVQTLNQWLRKHFGCIIPWTWVTPTATLPKEKMTQPL</sequence>
<evidence type="ECO:0000313" key="1">
    <source>
        <dbReference type="EMBL" id="CAL1581020.1"/>
    </source>
</evidence>
<protein>
    <submittedName>
        <fullName evidence="1">Uncharacterized protein</fullName>
    </submittedName>
</protein>
<organism evidence="1 2">
    <name type="scientific">Knipowitschia caucasica</name>
    <name type="common">Caucasian dwarf goby</name>
    <name type="synonym">Pomatoschistus caucasicus</name>
    <dbReference type="NCBI Taxonomy" id="637954"/>
    <lineage>
        <taxon>Eukaryota</taxon>
        <taxon>Metazoa</taxon>
        <taxon>Chordata</taxon>
        <taxon>Craniata</taxon>
        <taxon>Vertebrata</taxon>
        <taxon>Euteleostomi</taxon>
        <taxon>Actinopterygii</taxon>
        <taxon>Neopterygii</taxon>
        <taxon>Teleostei</taxon>
        <taxon>Neoteleostei</taxon>
        <taxon>Acanthomorphata</taxon>
        <taxon>Gobiaria</taxon>
        <taxon>Gobiiformes</taxon>
        <taxon>Gobioidei</taxon>
        <taxon>Gobiidae</taxon>
        <taxon>Gobiinae</taxon>
        <taxon>Knipowitschia</taxon>
    </lineage>
</organism>
<dbReference type="Proteomes" id="UP001497482">
    <property type="component" value="Chromosome 14"/>
</dbReference>
<dbReference type="AlphaFoldDB" id="A0AAV2JWN3"/>
<keyword evidence="2" id="KW-1185">Reference proteome</keyword>
<reference evidence="1 2" key="1">
    <citation type="submission" date="2024-04" db="EMBL/GenBank/DDBJ databases">
        <authorList>
            <person name="Waldvogel A.-M."/>
            <person name="Schoenle A."/>
        </authorList>
    </citation>
    <scope>NUCLEOTIDE SEQUENCE [LARGE SCALE GENOMIC DNA]</scope>
</reference>